<gene>
    <name evidence="3" type="ORF">ACFYKT_21025</name>
</gene>
<dbReference type="PROSITE" id="PS51257">
    <property type="entry name" value="PROKAR_LIPOPROTEIN"/>
    <property type="match status" value="1"/>
</dbReference>
<organism evidence="3 4">
    <name type="scientific">Cytobacillus mangrovibacter</name>
    <dbReference type="NCBI Taxonomy" id="3299024"/>
    <lineage>
        <taxon>Bacteria</taxon>
        <taxon>Bacillati</taxon>
        <taxon>Bacillota</taxon>
        <taxon>Bacilli</taxon>
        <taxon>Bacillales</taxon>
        <taxon>Bacillaceae</taxon>
        <taxon>Cytobacillus</taxon>
    </lineage>
</organism>
<evidence type="ECO:0000256" key="1">
    <source>
        <dbReference type="SAM" id="MobiDB-lite"/>
    </source>
</evidence>
<reference evidence="3 4" key="1">
    <citation type="submission" date="2024-08" db="EMBL/GenBank/DDBJ databases">
        <title>Two novel Cytobacillus novel species.</title>
        <authorList>
            <person name="Liu G."/>
        </authorList>
    </citation>
    <scope>NUCLEOTIDE SEQUENCE [LARGE SCALE GENOMIC DNA]</scope>
    <source>
        <strain evidence="3 4">FJAT-53684</strain>
    </source>
</reference>
<dbReference type="SUPFAM" id="SSF49503">
    <property type="entry name" value="Cupredoxins"/>
    <property type="match status" value="1"/>
</dbReference>
<sequence length="139" mass="14864">MKILGILFLAGSLTLGLTACGGTKEEAKTPDVSEETTDQQDETSTSASGVEEFTITATNWEFSSDRELNVKKGSKVKLNLVNEEGVHTIGNEELGIDLSANTPIEFTADTVGEYELICSTICGAMDDHEAMKISLVVSE</sequence>
<feature type="region of interest" description="Disordered" evidence="1">
    <location>
        <begin position="23"/>
        <end position="49"/>
    </location>
</feature>
<feature type="chain" id="PRO_5046991899" description="Cytochrome C oxidase subunit II" evidence="2">
    <location>
        <begin position="20"/>
        <end position="139"/>
    </location>
</feature>
<evidence type="ECO:0000313" key="3">
    <source>
        <dbReference type="EMBL" id="MFE8698772.1"/>
    </source>
</evidence>
<dbReference type="Gene3D" id="2.60.40.420">
    <property type="entry name" value="Cupredoxins - blue copper proteins"/>
    <property type="match status" value="1"/>
</dbReference>
<proteinExistence type="predicted"/>
<name>A0ABW6K3M1_9BACI</name>
<feature type="signal peptide" evidence="2">
    <location>
        <begin position="1"/>
        <end position="19"/>
    </location>
</feature>
<protein>
    <recommendedName>
        <fullName evidence="5">Cytochrome C oxidase subunit II</fullName>
    </recommendedName>
</protein>
<comment type="caution">
    <text evidence="3">The sequence shown here is derived from an EMBL/GenBank/DDBJ whole genome shotgun (WGS) entry which is preliminary data.</text>
</comment>
<dbReference type="InterPro" id="IPR008972">
    <property type="entry name" value="Cupredoxin"/>
</dbReference>
<dbReference type="EMBL" id="JBIACJ010000020">
    <property type="protein sequence ID" value="MFE8698772.1"/>
    <property type="molecule type" value="Genomic_DNA"/>
</dbReference>
<dbReference type="RefSeq" id="WP_389223725.1">
    <property type="nucleotide sequence ID" value="NZ_JBIACJ010000020.1"/>
</dbReference>
<dbReference type="Proteomes" id="UP001601058">
    <property type="component" value="Unassembled WGS sequence"/>
</dbReference>
<evidence type="ECO:0008006" key="5">
    <source>
        <dbReference type="Google" id="ProtNLM"/>
    </source>
</evidence>
<feature type="compositionally biased region" description="Acidic residues" evidence="1">
    <location>
        <begin position="32"/>
        <end position="41"/>
    </location>
</feature>
<evidence type="ECO:0000256" key="2">
    <source>
        <dbReference type="SAM" id="SignalP"/>
    </source>
</evidence>
<keyword evidence="2" id="KW-0732">Signal</keyword>
<keyword evidence="4" id="KW-1185">Reference proteome</keyword>
<accession>A0ABW6K3M1</accession>
<evidence type="ECO:0000313" key="4">
    <source>
        <dbReference type="Proteomes" id="UP001601058"/>
    </source>
</evidence>